<reference evidence="1" key="2">
    <citation type="submission" date="2018-01" db="EMBL/GenBank/DDBJ databases">
        <title>FDA dAtabase for Regulatory Grade micrObial Sequences (FDA-ARGOS): Supporting development and validation of Infectious Disease Dx tests.</title>
        <authorList>
            <person name="Hoffmann M."/>
            <person name="Allard M."/>
            <person name="Evans P."/>
            <person name="Brown E."/>
            <person name="Tallon L."/>
            <person name="Sadzewicz L."/>
            <person name="Sengamalay N."/>
            <person name="Ott S."/>
            <person name="Godinez A."/>
            <person name="Nagaraj S."/>
            <person name="Vyas G."/>
            <person name="Aluvathingal J."/>
            <person name="Nadendla S."/>
            <person name="Geyer C."/>
            <person name="Sichtig H."/>
        </authorList>
    </citation>
    <scope>NUCLEOTIDE SEQUENCE</scope>
    <source>
        <strain evidence="1">ATCC 33809</strain>
    </source>
</reference>
<reference evidence="2 4" key="3">
    <citation type="submission" date="2018-06" db="EMBL/GenBank/DDBJ databases">
        <authorList>
            <consortium name="Pathogen Informatics"/>
            <person name="Doyle S."/>
        </authorList>
    </citation>
    <scope>NUCLEOTIDE SEQUENCE [LARGE SCALE GENOMIC DNA]</scope>
    <source>
        <strain evidence="2 4">NCTC11327</strain>
    </source>
</reference>
<keyword evidence="3" id="KW-1185">Reference proteome</keyword>
<dbReference type="EMBL" id="UHIP01000001">
    <property type="protein sequence ID" value="SUP24841.1"/>
    <property type="molecule type" value="Genomic_DNA"/>
</dbReference>
<organism evidence="2 4">
    <name type="scientific">Vibrio fluvialis</name>
    <dbReference type="NCBI Taxonomy" id="676"/>
    <lineage>
        <taxon>Bacteria</taxon>
        <taxon>Pseudomonadati</taxon>
        <taxon>Pseudomonadota</taxon>
        <taxon>Gammaproteobacteria</taxon>
        <taxon>Vibrionales</taxon>
        <taxon>Vibrionaceae</taxon>
        <taxon>Vibrio</taxon>
    </lineage>
</organism>
<evidence type="ECO:0000313" key="3">
    <source>
        <dbReference type="Proteomes" id="UP000057088"/>
    </source>
</evidence>
<dbReference type="Proteomes" id="UP000057088">
    <property type="component" value="Chromosome 2"/>
</dbReference>
<protein>
    <submittedName>
        <fullName evidence="2">Uncharacterized protein</fullName>
    </submittedName>
</protein>
<sequence length="69" mass="8217">MFKIEFYLNHNELSWSEFIHQLNSDILRRHIFQKLPVFDRNVSFSYCEQSSCGEILNGQGESLGKFFIQ</sequence>
<gene>
    <name evidence="1" type="ORF">AL536_14095</name>
    <name evidence="2" type="ORF">NCTC11327_01565</name>
</gene>
<dbReference type="KEGG" id="vfl:AL536_14095"/>
<evidence type="ECO:0000313" key="4">
    <source>
        <dbReference type="Proteomes" id="UP000254626"/>
    </source>
</evidence>
<proteinExistence type="predicted"/>
<name>A0AAX2LRG5_VIBFL</name>
<dbReference type="EMBL" id="CP014035">
    <property type="protein sequence ID" value="AMF94590.1"/>
    <property type="molecule type" value="Genomic_DNA"/>
</dbReference>
<evidence type="ECO:0000313" key="2">
    <source>
        <dbReference type="EMBL" id="SUP24841.1"/>
    </source>
</evidence>
<evidence type="ECO:0000313" key="1">
    <source>
        <dbReference type="EMBL" id="AMF94590.1"/>
    </source>
</evidence>
<dbReference type="AlphaFoldDB" id="A0AAX2LRG5"/>
<accession>A0AAX2LRG5</accession>
<reference evidence="3" key="1">
    <citation type="submission" date="2015-12" db="EMBL/GenBank/DDBJ databases">
        <title>FDA dAtabase for Regulatory Grade micrObial Sequences (FDA-ARGOS): Supporting development and validation of Infectious Disease Dx tests.</title>
        <authorList>
            <person name="Hoffmann M."/>
            <person name="Allard M."/>
            <person name="Evans P."/>
            <person name="Brown E."/>
            <person name="Tallon L.J."/>
            <person name="Sadzewicz L."/>
            <person name="Sengamalay N."/>
            <person name="Ott S."/>
            <person name="Godinez A."/>
            <person name="Nagaraj S."/>
            <person name="Vyas G."/>
            <person name="Aluvathingal J."/>
            <person name="Nadendla S."/>
            <person name="Geyer C."/>
            <person name="Sichtig H."/>
        </authorList>
    </citation>
    <scope>NUCLEOTIDE SEQUENCE [LARGE SCALE GENOMIC DNA]</scope>
    <source>
        <strain evidence="3">ATCC 33809</strain>
    </source>
</reference>
<dbReference type="Proteomes" id="UP000254626">
    <property type="component" value="Unassembled WGS sequence"/>
</dbReference>